<feature type="domain" description="Peptidase S24/S26A/S26B/S26C" evidence="2">
    <location>
        <begin position="46"/>
        <end position="148"/>
    </location>
</feature>
<dbReference type="Gene3D" id="2.10.109.10">
    <property type="entry name" value="Umud Fragment, subunit A"/>
    <property type="match status" value="1"/>
</dbReference>
<accession>W6M4R2</accession>
<name>W6M4R2_9GAMM</name>
<dbReference type="RefSeq" id="WP_048670863.1">
    <property type="nucleotide sequence ID" value="NZ_CBTJ020000022.1"/>
</dbReference>
<sequence length="183" mass="19116">MLALVPGTPIGRTSRPRPTHGLKAEQSAGLPLLIDLSADMATLVDEPAEYWPDLDTHLIRNAEATFLVKIRGDSLRAAGLRDGDLVIMDRTTPPLAGSVVAVAVAGKIALRCLGRDATGRLMLEPGADQPAGPVCAPLSLAECEIWGVARWVVQRLWPKRDQEAASDGASLAVSPGSGALAVG</sequence>
<keyword evidence="4" id="KW-1185">Reference proteome</keyword>
<dbReference type="AlphaFoldDB" id="W6M4R2"/>
<organism evidence="3 4">
    <name type="scientific">Candidatus Competibacter denitrificans Run_A_D11</name>
    <dbReference type="NCBI Taxonomy" id="1400863"/>
    <lineage>
        <taxon>Bacteria</taxon>
        <taxon>Pseudomonadati</taxon>
        <taxon>Pseudomonadota</taxon>
        <taxon>Gammaproteobacteria</taxon>
        <taxon>Candidatus Competibacteraceae</taxon>
        <taxon>Candidatus Competibacter</taxon>
    </lineage>
</organism>
<dbReference type="OrthoDB" id="9787787at2"/>
<dbReference type="InterPro" id="IPR015927">
    <property type="entry name" value="Peptidase_S24_S26A/B/C"/>
</dbReference>
<comment type="caution">
    <text evidence="3">The sequence shown here is derived from an EMBL/GenBank/DDBJ whole genome shotgun (WGS) entry which is preliminary data.</text>
</comment>
<evidence type="ECO:0000313" key="4">
    <source>
        <dbReference type="Proteomes" id="UP000035760"/>
    </source>
</evidence>
<evidence type="ECO:0000259" key="2">
    <source>
        <dbReference type="Pfam" id="PF00717"/>
    </source>
</evidence>
<dbReference type="SUPFAM" id="SSF51306">
    <property type="entry name" value="LexA/Signal peptidase"/>
    <property type="match status" value="1"/>
</dbReference>
<reference evidence="3" key="2">
    <citation type="submission" date="2014-03" db="EMBL/GenBank/DDBJ databases">
        <title>Candidatus Competibacter-lineage genomes retrieved from metagenomes reveal functional metabolic diversity.</title>
        <authorList>
            <person name="McIlroy S.J."/>
            <person name="Albertsen M."/>
            <person name="Andresen E.K."/>
            <person name="Saunders A.M."/>
            <person name="Kristiansen R."/>
            <person name="Stokholm-Bjerregaard M."/>
            <person name="Nielsen K.L."/>
            <person name="Nielsen P.H."/>
        </authorList>
    </citation>
    <scope>NUCLEOTIDE SEQUENCE</scope>
    <source>
        <strain evidence="3">Run_A_D11</strain>
    </source>
</reference>
<reference evidence="3" key="1">
    <citation type="submission" date="2013-07" db="EMBL/GenBank/DDBJ databases">
        <authorList>
            <person name="McIlroy S."/>
        </authorList>
    </citation>
    <scope>NUCLEOTIDE SEQUENCE [LARGE SCALE GENOMIC DNA]</scope>
    <source>
        <strain evidence="3">Run_A_D11</strain>
    </source>
</reference>
<dbReference type="STRING" id="1400863.BN873_170005"/>
<protein>
    <recommendedName>
        <fullName evidence="2">Peptidase S24/S26A/S26B/S26C domain-containing protein</fullName>
    </recommendedName>
</protein>
<dbReference type="Pfam" id="PF00717">
    <property type="entry name" value="Peptidase_S24"/>
    <property type="match status" value="1"/>
</dbReference>
<dbReference type="Proteomes" id="UP000035760">
    <property type="component" value="Unassembled WGS sequence"/>
</dbReference>
<evidence type="ECO:0000313" key="3">
    <source>
        <dbReference type="EMBL" id="CDI01589.1"/>
    </source>
</evidence>
<gene>
    <name evidence="3" type="ORF">BN873_170005</name>
</gene>
<proteinExistence type="predicted"/>
<feature type="region of interest" description="Disordered" evidence="1">
    <location>
        <begin position="1"/>
        <end position="22"/>
    </location>
</feature>
<dbReference type="InterPro" id="IPR036286">
    <property type="entry name" value="LexA/Signal_pep-like_sf"/>
</dbReference>
<dbReference type="EMBL" id="CBTJ020000022">
    <property type="protein sequence ID" value="CDI01589.1"/>
    <property type="molecule type" value="Genomic_DNA"/>
</dbReference>
<evidence type="ECO:0000256" key="1">
    <source>
        <dbReference type="SAM" id="MobiDB-lite"/>
    </source>
</evidence>